<sequence>MYPYVTLSPLITSSTDVTTTDVTTTDVTTTSSLDVTICPPTTTPSAAAAAADITPDSATTPSTESSIVTAITGHRIRLSSSGQWISEFQIKLGQRCIWTPSTSPLIIQSLKLLNLVLKNGPTEMAWENNQVTFTQPLKTKKKRGE</sequence>
<name>A0A4Q1BLH3_TREME</name>
<protein>
    <submittedName>
        <fullName evidence="1">Uncharacterized protein</fullName>
    </submittedName>
</protein>
<evidence type="ECO:0000313" key="1">
    <source>
        <dbReference type="EMBL" id="RXK38651.1"/>
    </source>
</evidence>
<dbReference type="EMBL" id="SDIL01000044">
    <property type="protein sequence ID" value="RXK38651.1"/>
    <property type="molecule type" value="Genomic_DNA"/>
</dbReference>
<reference evidence="1 2" key="1">
    <citation type="submission" date="2016-06" db="EMBL/GenBank/DDBJ databases">
        <title>Evolution of pathogenesis and genome organization in the Tremellales.</title>
        <authorList>
            <person name="Cuomo C."/>
            <person name="Litvintseva A."/>
            <person name="Heitman J."/>
            <person name="Chen Y."/>
            <person name="Sun S."/>
            <person name="Springer D."/>
            <person name="Dromer F."/>
            <person name="Young S."/>
            <person name="Zeng Q."/>
            <person name="Chapman S."/>
            <person name="Gujja S."/>
            <person name="Saif S."/>
            <person name="Birren B."/>
        </authorList>
    </citation>
    <scope>NUCLEOTIDE SEQUENCE [LARGE SCALE GENOMIC DNA]</scope>
    <source>
        <strain evidence="1 2">ATCC 28783</strain>
    </source>
</reference>
<keyword evidence="2" id="KW-1185">Reference proteome</keyword>
<gene>
    <name evidence="1" type="ORF">M231_04058</name>
</gene>
<accession>A0A4Q1BLH3</accession>
<organism evidence="1 2">
    <name type="scientific">Tremella mesenterica</name>
    <name type="common">Jelly fungus</name>
    <dbReference type="NCBI Taxonomy" id="5217"/>
    <lineage>
        <taxon>Eukaryota</taxon>
        <taxon>Fungi</taxon>
        <taxon>Dikarya</taxon>
        <taxon>Basidiomycota</taxon>
        <taxon>Agaricomycotina</taxon>
        <taxon>Tremellomycetes</taxon>
        <taxon>Tremellales</taxon>
        <taxon>Tremellaceae</taxon>
        <taxon>Tremella</taxon>
    </lineage>
</organism>
<dbReference type="InParanoid" id="A0A4Q1BLH3"/>
<proteinExistence type="predicted"/>
<comment type="caution">
    <text evidence="1">The sequence shown here is derived from an EMBL/GenBank/DDBJ whole genome shotgun (WGS) entry which is preliminary data.</text>
</comment>
<evidence type="ECO:0000313" key="2">
    <source>
        <dbReference type="Proteomes" id="UP000289152"/>
    </source>
</evidence>
<dbReference type="AlphaFoldDB" id="A0A4Q1BLH3"/>
<dbReference type="Proteomes" id="UP000289152">
    <property type="component" value="Unassembled WGS sequence"/>
</dbReference>